<dbReference type="OrthoDB" id="8548202at2"/>
<name>A0A1G8FKJ1_9BURK</name>
<organism evidence="1 2">
    <name type="scientific">Paraburkholderia phenazinium</name>
    <dbReference type="NCBI Taxonomy" id="60549"/>
    <lineage>
        <taxon>Bacteria</taxon>
        <taxon>Pseudomonadati</taxon>
        <taxon>Pseudomonadota</taxon>
        <taxon>Betaproteobacteria</taxon>
        <taxon>Burkholderiales</taxon>
        <taxon>Burkholderiaceae</taxon>
        <taxon>Paraburkholderia</taxon>
    </lineage>
</organism>
<evidence type="ECO:0000313" key="2">
    <source>
        <dbReference type="Proteomes" id="UP000199706"/>
    </source>
</evidence>
<evidence type="ECO:0000313" key="1">
    <source>
        <dbReference type="EMBL" id="SDH82628.1"/>
    </source>
</evidence>
<dbReference type="Proteomes" id="UP000199706">
    <property type="component" value="Unassembled WGS sequence"/>
</dbReference>
<gene>
    <name evidence="1" type="ORF">SAMN05216466_113224</name>
</gene>
<proteinExistence type="predicted"/>
<reference evidence="1 2" key="1">
    <citation type="submission" date="2016-10" db="EMBL/GenBank/DDBJ databases">
        <authorList>
            <person name="de Groot N.N."/>
        </authorList>
    </citation>
    <scope>NUCLEOTIDE SEQUENCE [LARGE SCALE GENOMIC DNA]</scope>
    <source>
        <strain evidence="1 2">LMG 2247</strain>
    </source>
</reference>
<protein>
    <submittedName>
        <fullName evidence="1">Prophage CP4-57 regulatory protein (AlpA)</fullName>
    </submittedName>
</protein>
<dbReference type="AlphaFoldDB" id="A0A1G8FKJ1"/>
<dbReference type="EMBL" id="FNCJ01000013">
    <property type="protein sequence ID" value="SDH82628.1"/>
    <property type="molecule type" value="Genomic_DNA"/>
</dbReference>
<sequence>MASTTADVHVPQTLPLIGRSRWAQLEPFLPVCRETWRTMCREGRAPAPIRLSERCTVWDNREVHRWIADPLGYKPSAA</sequence>
<accession>A0A1G8FKJ1</accession>